<organism evidence="1 2">
    <name type="scientific">Candidatus Venteria ishoeyi</name>
    <dbReference type="NCBI Taxonomy" id="1899563"/>
    <lineage>
        <taxon>Bacteria</taxon>
        <taxon>Pseudomonadati</taxon>
        <taxon>Pseudomonadota</taxon>
        <taxon>Gammaproteobacteria</taxon>
        <taxon>Thiotrichales</taxon>
        <taxon>Thiotrichaceae</taxon>
        <taxon>Venteria</taxon>
    </lineage>
</organism>
<dbReference type="AlphaFoldDB" id="A0A1H6F885"/>
<dbReference type="EMBL" id="FMSV02000471">
    <property type="protein sequence ID" value="SEH06338.1"/>
    <property type="molecule type" value="Genomic_DNA"/>
</dbReference>
<accession>A0A1H6F885</accession>
<evidence type="ECO:0000313" key="1">
    <source>
        <dbReference type="EMBL" id="SEH06338.1"/>
    </source>
</evidence>
<protein>
    <submittedName>
        <fullName evidence="1">Uncharacterized protein</fullName>
    </submittedName>
</protein>
<keyword evidence="2" id="KW-1185">Reference proteome</keyword>
<name>A0A1H6F885_9GAMM</name>
<proteinExistence type="predicted"/>
<dbReference type="Proteomes" id="UP000236724">
    <property type="component" value="Unassembled WGS sequence"/>
</dbReference>
<reference evidence="1 2" key="1">
    <citation type="submission" date="2016-10" db="EMBL/GenBank/DDBJ databases">
        <authorList>
            <person name="de Groot N.N."/>
        </authorList>
    </citation>
    <scope>NUCLEOTIDE SEQUENCE [LARGE SCALE GENOMIC DNA]</scope>
    <source>
        <strain evidence="1">MBHS1</strain>
    </source>
</reference>
<evidence type="ECO:0000313" key="2">
    <source>
        <dbReference type="Proteomes" id="UP000236724"/>
    </source>
</evidence>
<sequence length="221" mass="26058">MASHHRNRLDCLYTPAQFPLRGSGNKQYWRATQNTQPENRCCCYGCLVYSCYGSPNAGSLHCCSRNHRAGRNRLSRSYYRINDFLKNPKRPKSFILVSTHPAWEPVAARLRRVSRSFHKHWYQSRLICFIVLRTGIAPMYRVFHVTAFDRVVVDIILVPTRPAWELVAARLRRVSRPFHKHWYQSRLICFIVLRTGIAPMYRVFHVTAFDWVVVDIFDFLP</sequence>
<gene>
    <name evidence="1" type="ORF">MBHS_02195</name>
</gene>